<dbReference type="CDD" id="cd04301">
    <property type="entry name" value="NAT_SF"/>
    <property type="match status" value="1"/>
</dbReference>
<accession>A0ABZ2SLE0</accession>
<gene>
    <name evidence="2" type="ORF">DOK78_000544</name>
</gene>
<protein>
    <recommendedName>
        <fullName evidence="1">N-acetyltransferase domain-containing protein</fullName>
    </recommendedName>
</protein>
<evidence type="ECO:0000313" key="3">
    <source>
        <dbReference type="Proteomes" id="UP000664701"/>
    </source>
</evidence>
<dbReference type="PANTHER" id="PTHR43305:SF1">
    <property type="entry name" value="FAMILY N-ACETYLTRANSFERASE, PUTATIVE (AFU_ORTHOLOGUE AFUA_2G01380)-RELATED"/>
    <property type="match status" value="1"/>
</dbReference>
<dbReference type="Gene3D" id="3.40.630.30">
    <property type="match status" value="1"/>
</dbReference>
<reference evidence="2 3" key="1">
    <citation type="submission" date="2021-03" db="EMBL/GenBank/DDBJ databases">
        <authorList>
            <person name="Gilmore M.S."/>
            <person name="Schwartzman J."/>
            <person name="Van Tyne D."/>
            <person name="Martin M."/>
            <person name="Earl A.M."/>
            <person name="Manson A.L."/>
            <person name="Straub T."/>
            <person name="Salamzade R."/>
            <person name="Saavedra J."/>
            <person name="Lebreton F."/>
            <person name="Prichula J."/>
            <person name="Schaufler K."/>
            <person name="Gaca A."/>
            <person name="Sgardioli B."/>
            <person name="Wagenaar J."/>
            <person name="Strong T."/>
        </authorList>
    </citation>
    <scope>NUCLEOTIDE SEQUENCE [LARGE SCALE GENOMIC DNA]</scope>
    <source>
        <strain evidence="2 3">DIV2402</strain>
    </source>
</reference>
<feature type="domain" description="N-acetyltransferase" evidence="1">
    <location>
        <begin position="1"/>
        <end position="154"/>
    </location>
</feature>
<dbReference type="SUPFAM" id="SSF55729">
    <property type="entry name" value="Acyl-CoA N-acyltransferases (Nat)"/>
    <property type="match status" value="1"/>
</dbReference>
<reference evidence="2 3" key="2">
    <citation type="submission" date="2024-03" db="EMBL/GenBank/DDBJ databases">
        <title>The Genome Sequence of Enterococcus sp. DIV2402.</title>
        <authorList>
            <consortium name="The Broad Institute Genomics Platform"/>
            <consortium name="The Broad Institute Microbial Omics Core"/>
            <consortium name="The Broad Institute Genomic Center for Infectious Diseases"/>
            <person name="Earl A."/>
            <person name="Manson A."/>
            <person name="Gilmore M."/>
            <person name="Schwartman J."/>
            <person name="Shea T."/>
            <person name="Abouelleil A."/>
            <person name="Cao P."/>
            <person name="Chapman S."/>
            <person name="Cusick C."/>
            <person name="Young S."/>
            <person name="Neafsey D."/>
            <person name="Nusbaum C."/>
            <person name="Birren B."/>
        </authorList>
    </citation>
    <scope>NUCLEOTIDE SEQUENCE [LARGE SCALE GENOMIC DNA]</scope>
    <source>
        <strain evidence="2 3">DIV2402</strain>
    </source>
</reference>
<proteinExistence type="predicted"/>
<organism evidence="2 3">
    <name type="scientific">Candidatus Enterococcus lowellii</name>
    <dbReference type="NCBI Taxonomy" id="2230877"/>
    <lineage>
        <taxon>Bacteria</taxon>
        <taxon>Bacillati</taxon>
        <taxon>Bacillota</taxon>
        <taxon>Bacilli</taxon>
        <taxon>Lactobacillales</taxon>
        <taxon>Enterococcaceae</taxon>
        <taxon>Enterococcus</taxon>
    </lineage>
</organism>
<dbReference type="RefSeq" id="WP_207942019.1">
    <property type="nucleotide sequence ID" value="NZ_CP147251.1"/>
</dbReference>
<dbReference type="Pfam" id="PF00583">
    <property type="entry name" value="Acetyltransf_1"/>
    <property type="match status" value="1"/>
</dbReference>
<dbReference type="InterPro" id="IPR000182">
    <property type="entry name" value="GNAT_dom"/>
</dbReference>
<dbReference type="InterPro" id="IPR016181">
    <property type="entry name" value="Acyl_CoA_acyltransferase"/>
</dbReference>
<sequence length="154" mass="17742">MHIRPIQEKDNAAIAKIIRENLEYYHLDIPGTAYFDPELDQLSQFYSLPNAIYWVLVENEQVLGGVGVAPFKEHVAELQKLYLSHTVKGKGYGQQLMTQALEFAKAHYQGIYLETFSTMDKAIHLYEKNHFEKLTAPLGSSGHDTMDCWYLKQF</sequence>
<dbReference type="EMBL" id="CP147251">
    <property type="protein sequence ID" value="WYJ75956.1"/>
    <property type="molecule type" value="Genomic_DNA"/>
</dbReference>
<evidence type="ECO:0000313" key="2">
    <source>
        <dbReference type="EMBL" id="WYJ75956.1"/>
    </source>
</evidence>
<keyword evidence="3" id="KW-1185">Reference proteome</keyword>
<evidence type="ECO:0000259" key="1">
    <source>
        <dbReference type="PROSITE" id="PS51186"/>
    </source>
</evidence>
<name>A0ABZ2SLE0_9ENTE</name>
<dbReference type="PROSITE" id="PS51186">
    <property type="entry name" value="GNAT"/>
    <property type="match status" value="1"/>
</dbReference>
<dbReference type="PANTHER" id="PTHR43305">
    <property type="entry name" value="FAMILY N-ACETYLTRANSFERASE, PUTATIVE (AFU_ORTHOLOGUE AFUA_2G01380)-RELATED"/>
    <property type="match status" value="1"/>
</dbReference>
<dbReference type="InterPro" id="IPR052777">
    <property type="entry name" value="Acetyltransferase_Enz"/>
</dbReference>
<dbReference type="Proteomes" id="UP000664701">
    <property type="component" value="Chromosome"/>
</dbReference>